<evidence type="ECO:0000313" key="2">
    <source>
        <dbReference type="EMBL" id="MFC5412043.1"/>
    </source>
</evidence>
<evidence type="ECO:0000256" key="1">
    <source>
        <dbReference type="SAM" id="MobiDB-lite"/>
    </source>
</evidence>
<feature type="region of interest" description="Disordered" evidence="1">
    <location>
        <begin position="1"/>
        <end position="159"/>
    </location>
</feature>
<evidence type="ECO:0000313" key="3">
    <source>
        <dbReference type="Proteomes" id="UP001596106"/>
    </source>
</evidence>
<proteinExistence type="predicted"/>
<feature type="compositionally biased region" description="Basic and acidic residues" evidence="1">
    <location>
        <begin position="138"/>
        <end position="159"/>
    </location>
</feature>
<protein>
    <recommendedName>
        <fullName evidence="4">Histone chaperone domain-containing protein</fullName>
    </recommendedName>
</protein>
<gene>
    <name evidence="2" type="ORF">ACFPMF_22150</name>
</gene>
<accession>A0ABW0IH25</accession>
<sequence>MEKDREIDEQDIAAIDNRNRPEQENSANGMDSREIRGVEDGRNDRYIGSTDMDGANGILRFNDQDSDNPGEEITEEGQKSIAASDAKSNTSTVDVTTHGPDDYASAEDVPAPDAQQEAKEQDEEDPKATTSRSSDAQAQKKTEDDVAHTGTSTEHKPVY</sequence>
<dbReference type="RefSeq" id="WP_379849152.1">
    <property type="nucleotide sequence ID" value="NZ_JBHSMA010000009.1"/>
</dbReference>
<name>A0ABW0IH25_9BACT</name>
<comment type="caution">
    <text evidence="2">The sequence shown here is derived from an EMBL/GenBank/DDBJ whole genome shotgun (WGS) entry which is preliminary data.</text>
</comment>
<reference evidence="3" key="1">
    <citation type="journal article" date="2019" name="Int. J. Syst. Evol. Microbiol.">
        <title>The Global Catalogue of Microorganisms (GCM) 10K type strain sequencing project: providing services to taxonomists for standard genome sequencing and annotation.</title>
        <authorList>
            <consortium name="The Broad Institute Genomics Platform"/>
            <consortium name="The Broad Institute Genome Sequencing Center for Infectious Disease"/>
            <person name="Wu L."/>
            <person name="Ma J."/>
        </authorList>
    </citation>
    <scope>NUCLEOTIDE SEQUENCE [LARGE SCALE GENOMIC DNA]</scope>
    <source>
        <strain evidence="3">CCUG 55250</strain>
    </source>
</reference>
<evidence type="ECO:0008006" key="4">
    <source>
        <dbReference type="Google" id="ProtNLM"/>
    </source>
</evidence>
<organism evidence="2 3">
    <name type="scientific">Larkinella bovis</name>
    <dbReference type="NCBI Taxonomy" id="683041"/>
    <lineage>
        <taxon>Bacteria</taxon>
        <taxon>Pseudomonadati</taxon>
        <taxon>Bacteroidota</taxon>
        <taxon>Cytophagia</taxon>
        <taxon>Cytophagales</taxon>
        <taxon>Spirosomataceae</taxon>
        <taxon>Larkinella</taxon>
    </lineage>
</organism>
<dbReference type="Proteomes" id="UP001596106">
    <property type="component" value="Unassembled WGS sequence"/>
</dbReference>
<dbReference type="EMBL" id="JBHSMA010000009">
    <property type="protein sequence ID" value="MFC5412043.1"/>
    <property type="molecule type" value="Genomic_DNA"/>
</dbReference>
<feature type="compositionally biased region" description="Basic and acidic residues" evidence="1">
    <location>
        <begin position="31"/>
        <end position="45"/>
    </location>
</feature>
<feature type="compositionally biased region" description="Acidic residues" evidence="1">
    <location>
        <begin position="64"/>
        <end position="75"/>
    </location>
</feature>
<keyword evidence="3" id="KW-1185">Reference proteome</keyword>
<feature type="compositionally biased region" description="Polar residues" evidence="1">
    <location>
        <begin position="86"/>
        <end position="95"/>
    </location>
</feature>